<keyword evidence="2" id="KW-1185">Reference proteome</keyword>
<dbReference type="EMBL" id="QGKV02001507">
    <property type="protein sequence ID" value="KAF3532372.1"/>
    <property type="molecule type" value="Genomic_DNA"/>
</dbReference>
<sequence>MGENKPVSGIALGEKASTCPLPRESLVHIVRSAPGFRMLLWEALHIVLRSLQKEDATRFPDKGFAKSLPERFVTARPLVTIFAITGERFAGEKNRTSSSKKSLILVGIKPVRFIDVESE</sequence>
<comment type="caution">
    <text evidence="1">The sequence shown here is derived from an EMBL/GenBank/DDBJ whole genome shotgun (WGS) entry which is preliminary data.</text>
</comment>
<gene>
    <name evidence="1" type="ORF">DY000_02041852</name>
</gene>
<reference evidence="1 2" key="1">
    <citation type="journal article" date="2020" name="BMC Genomics">
        <title>Intraspecific diversification of the crop wild relative Brassica cretica Lam. using demographic model selection.</title>
        <authorList>
            <person name="Kioukis A."/>
            <person name="Michalopoulou V.A."/>
            <person name="Briers L."/>
            <person name="Pirintsos S."/>
            <person name="Studholme D.J."/>
            <person name="Pavlidis P."/>
            <person name="Sarris P.F."/>
        </authorList>
    </citation>
    <scope>NUCLEOTIDE SEQUENCE [LARGE SCALE GENOMIC DNA]</scope>
    <source>
        <strain evidence="2">cv. PFS-1207/04</strain>
    </source>
</reference>
<proteinExistence type="predicted"/>
<protein>
    <submittedName>
        <fullName evidence="1">Uncharacterized protein</fullName>
    </submittedName>
</protein>
<accession>A0ABQ7BJ70</accession>
<evidence type="ECO:0000313" key="1">
    <source>
        <dbReference type="EMBL" id="KAF3532372.1"/>
    </source>
</evidence>
<evidence type="ECO:0000313" key="2">
    <source>
        <dbReference type="Proteomes" id="UP000266723"/>
    </source>
</evidence>
<organism evidence="1 2">
    <name type="scientific">Brassica cretica</name>
    <name type="common">Mustard</name>
    <dbReference type="NCBI Taxonomy" id="69181"/>
    <lineage>
        <taxon>Eukaryota</taxon>
        <taxon>Viridiplantae</taxon>
        <taxon>Streptophyta</taxon>
        <taxon>Embryophyta</taxon>
        <taxon>Tracheophyta</taxon>
        <taxon>Spermatophyta</taxon>
        <taxon>Magnoliopsida</taxon>
        <taxon>eudicotyledons</taxon>
        <taxon>Gunneridae</taxon>
        <taxon>Pentapetalae</taxon>
        <taxon>rosids</taxon>
        <taxon>malvids</taxon>
        <taxon>Brassicales</taxon>
        <taxon>Brassicaceae</taxon>
        <taxon>Brassiceae</taxon>
        <taxon>Brassica</taxon>
    </lineage>
</organism>
<dbReference type="Proteomes" id="UP000266723">
    <property type="component" value="Unassembled WGS sequence"/>
</dbReference>
<name>A0ABQ7BJ70_BRACR</name>